<feature type="region of interest" description="Disordered" evidence="1">
    <location>
        <begin position="175"/>
        <end position="195"/>
    </location>
</feature>
<dbReference type="Pfam" id="PF10935">
    <property type="entry name" value="DUF2637"/>
    <property type="match status" value="1"/>
</dbReference>
<keyword evidence="2" id="KW-1133">Transmembrane helix</keyword>
<keyword evidence="2" id="KW-0812">Transmembrane</keyword>
<name>A0AB39T8P1_9ACTN</name>
<proteinExistence type="predicted"/>
<evidence type="ECO:0000313" key="3">
    <source>
        <dbReference type="EMBL" id="XDQ74586.1"/>
    </source>
</evidence>
<evidence type="ECO:0000256" key="2">
    <source>
        <dbReference type="SAM" id="Phobius"/>
    </source>
</evidence>
<accession>A0AB39T8P1</accession>
<dbReference type="AlphaFoldDB" id="A0AB39T8P1"/>
<sequence>MLKKLRHVDPILIQAVIAAALSFAHIHDVAETAGQTGWKAWAYPVSVDVLLAVAWKMMRTRGGVAAWFWFLVAMAASLGANVATSGVMNMANPPGWVRVVVAGWPAVAFLGGTLLVHRRKDAVVDEVPEEPQAPAEEPAGTPEAEGAPEPLKPPQPPVLVTYREAADALRVSEGTVRGWAHRGQVSKHPGHTPSTVRVDLRECRTYQAGQLVSP</sequence>
<dbReference type="EMBL" id="CP163444">
    <property type="protein sequence ID" value="XDQ74586.1"/>
    <property type="molecule type" value="Genomic_DNA"/>
</dbReference>
<feature type="region of interest" description="Disordered" evidence="1">
    <location>
        <begin position="126"/>
        <end position="157"/>
    </location>
</feature>
<feature type="transmembrane region" description="Helical" evidence="2">
    <location>
        <begin position="64"/>
        <end position="83"/>
    </location>
</feature>
<feature type="compositionally biased region" description="Low complexity" evidence="1">
    <location>
        <begin position="130"/>
        <end position="149"/>
    </location>
</feature>
<keyword evidence="2" id="KW-0472">Membrane</keyword>
<feature type="transmembrane region" description="Helical" evidence="2">
    <location>
        <begin position="95"/>
        <end position="116"/>
    </location>
</feature>
<evidence type="ECO:0000256" key="1">
    <source>
        <dbReference type="SAM" id="MobiDB-lite"/>
    </source>
</evidence>
<protein>
    <submittedName>
        <fullName evidence="3">DUF2637 domain-containing protein</fullName>
    </submittedName>
</protein>
<organism evidence="3">
    <name type="scientific">Streptomyces sp. R44</name>
    <dbReference type="NCBI Taxonomy" id="3238633"/>
    <lineage>
        <taxon>Bacteria</taxon>
        <taxon>Bacillati</taxon>
        <taxon>Actinomycetota</taxon>
        <taxon>Actinomycetes</taxon>
        <taxon>Kitasatosporales</taxon>
        <taxon>Streptomycetaceae</taxon>
        <taxon>Streptomyces</taxon>
    </lineage>
</organism>
<gene>
    <name evidence="3" type="ORF">AB5J54_30490</name>
</gene>
<dbReference type="RefSeq" id="WP_369147109.1">
    <property type="nucleotide sequence ID" value="NZ_CP163444.1"/>
</dbReference>
<reference evidence="3" key="1">
    <citation type="submission" date="2024-07" db="EMBL/GenBank/DDBJ databases">
        <authorList>
            <person name="Yu S.T."/>
        </authorList>
    </citation>
    <scope>NUCLEOTIDE SEQUENCE</scope>
    <source>
        <strain evidence="3">R44</strain>
    </source>
</reference>
<dbReference type="InterPro" id="IPR021235">
    <property type="entry name" value="DUF2637"/>
</dbReference>